<evidence type="ECO:0000313" key="9">
    <source>
        <dbReference type="Proteomes" id="UP000218811"/>
    </source>
</evidence>
<accession>A0A2H3JR05</accession>
<dbReference type="SUPFAM" id="SSF51905">
    <property type="entry name" value="FAD/NAD(P)-binding domain"/>
    <property type="match status" value="1"/>
</dbReference>
<evidence type="ECO:0000256" key="5">
    <source>
        <dbReference type="ARBA" id="ARBA00023002"/>
    </source>
</evidence>
<gene>
    <name evidence="8" type="ORF">WOLCODRAFT_104432</name>
</gene>
<dbReference type="GO" id="GO:0050031">
    <property type="term" value="F:L-pipecolate oxidase activity"/>
    <property type="evidence" value="ECO:0007669"/>
    <property type="project" value="TreeGrafter"/>
</dbReference>
<dbReference type="GO" id="GO:0050660">
    <property type="term" value="F:flavin adenine dinucleotide binding"/>
    <property type="evidence" value="ECO:0007669"/>
    <property type="project" value="InterPro"/>
</dbReference>
<dbReference type="Pfam" id="PF01266">
    <property type="entry name" value="DAO"/>
    <property type="match status" value="1"/>
</dbReference>
<proteinExistence type="inferred from homology"/>
<keyword evidence="9" id="KW-1185">Reference proteome</keyword>
<comment type="cofactor">
    <cofactor evidence="1">
        <name>FAD</name>
        <dbReference type="ChEBI" id="CHEBI:57692"/>
    </cofactor>
</comment>
<reference evidence="8 9" key="1">
    <citation type="journal article" date="2012" name="Science">
        <title>The Paleozoic origin of enzymatic lignin decomposition reconstructed from 31 fungal genomes.</title>
        <authorList>
            <person name="Floudas D."/>
            <person name="Binder M."/>
            <person name="Riley R."/>
            <person name="Barry K."/>
            <person name="Blanchette R.A."/>
            <person name="Henrissat B."/>
            <person name="Martinez A.T."/>
            <person name="Otillar R."/>
            <person name="Spatafora J.W."/>
            <person name="Yadav J.S."/>
            <person name="Aerts A."/>
            <person name="Benoit I."/>
            <person name="Boyd A."/>
            <person name="Carlson A."/>
            <person name="Copeland A."/>
            <person name="Coutinho P.M."/>
            <person name="de Vries R.P."/>
            <person name="Ferreira P."/>
            <person name="Findley K."/>
            <person name="Foster B."/>
            <person name="Gaskell J."/>
            <person name="Glotzer D."/>
            <person name="Gorecki P."/>
            <person name="Heitman J."/>
            <person name="Hesse C."/>
            <person name="Hori C."/>
            <person name="Igarashi K."/>
            <person name="Jurgens J.A."/>
            <person name="Kallen N."/>
            <person name="Kersten P."/>
            <person name="Kohler A."/>
            <person name="Kuees U."/>
            <person name="Kumar T.K.A."/>
            <person name="Kuo A."/>
            <person name="LaButti K."/>
            <person name="Larrondo L.F."/>
            <person name="Lindquist E."/>
            <person name="Ling A."/>
            <person name="Lombard V."/>
            <person name="Lucas S."/>
            <person name="Lundell T."/>
            <person name="Martin R."/>
            <person name="McLaughlin D.J."/>
            <person name="Morgenstern I."/>
            <person name="Morin E."/>
            <person name="Murat C."/>
            <person name="Nagy L.G."/>
            <person name="Nolan M."/>
            <person name="Ohm R.A."/>
            <person name="Patyshakuliyeva A."/>
            <person name="Rokas A."/>
            <person name="Ruiz-Duenas F.J."/>
            <person name="Sabat G."/>
            <person name="Salamov A."/>
            <person name="Samejima M."/>
            <person name="Schmutz J."/>
            <person name="Slot J.C."/>
            <person name="St John F."/>
            <person name="Stenlid J."/>
            <person name="Sun H."/>
            <person name="Sun S."/>
            <person name="Syed K."/>
            <person name="Tsang A."/>
            <person name="Wiebenga A."/>
            <person name="Young D."/>
            <person name="Pisabarro A."/>
            <person name="Eastwood D.C."/>
            <person name="Martin F."/>
            <person name="Cullen D."/>
            <person name="Grigoriev I.V."/>
            <person name="Hibbett D.S."/>
        </authorList>
    </citation>
    <scope>NUCLEOTIDE SEQUENCE [LARGE SCALE GENOMIC DNA]</scope>
    <source>
        <strain evidence="8 9">MD-104</strain>
    </source>
</reference>
<dbReference type="PANTHER" id="PTHR10961">
    <property type="entry name" value="PEROXISOMAL SARCOSINE OXIDASE"/>
    <property type="match status" value="1"/>
</dbReference>
<organism evidence="8 9">
    <name type="scientific">Wolfiporia cocos (strain MD-104)</name>
    <name type="common">Brown rot fungus</name>
    <dbReference type="NCBI Taxonomy" id="742152"/>
    <lineage>
        <taxon>Eukaryota</taxon>
        <taxon>Fungi</taxon>
        <taxon>Dikarya</taxon>
        <taxon>Basidiomycota</taxon>
        <taxon>Agaricomycotina</taxon>
        <taxon>Agaricomycetes</taxon>
        <taxon>Polyporales</taxon>
        <taxon>Phaeolaceae</taxon>
        <taxon>Wolfiporia</taxon>
    </lineage>
</organism>
<evidence type="ECO:0000256" key="3">
    <source>
        <dbReference type="ARBA" id="ARBA00022630"/>
    </source>
</evidence>
<dbReference type="InterPro" id="IPR006076">
    <property type="entry name" value="FAD-dep_OxRdtase"/>
</dbReference>
<keyword evidence="6" id="KW-1133">Transmembrane helix</keyword>
<dbReference type="OMA" id="FYMFPPN"/>
<keyword evidence="6" id="KW-0472">Membrane</keyword>
<dbReference type="GO" id="GO:0004657">
    <property type="term" value="F:proline dehydrogenase activity"/>
    <property type="evidence" value="ECO:0007669"/>
    <property type="project" value="TreeGrafter"/>
</dbReference>
<dbReference type="Gene3D" id="3.50.50.60">
    <property type="entry name" value="FAD/NAD(P)-binding domain"/>
    <property type="match status" value="1"/>
</dbReference>
<name>A0A2H3JR05_WOLCO</name>
<keyword evidence="6" id="KW-0812">Transmembrane</keyword>
<feature type="transmembrane region" description="Helical" evidence="6">
    <location>
        <begin position="6"/>
        <end position="26"/>
    </location>
</feature>
<dbReference type="InterPro" id="IPR045170">
    <property type="entry name" value="MTOX"/>
</dbReference>
<sequence length="430" mass="46685">MAITESSAIVIVGAGCFGLSTAYHLLKRGFPRVTILDGAETLPAPHSASNDINRIVRSSYSDPFYACLAREAIEAWKNTEEWEDVYHESGVFVYLSDGGTEMDEAFANDVQLGARVRGLDSPESIKSIFPSGVETGAFTNCSAYLNYDGGWVNATRASELLLGKVQKLGGKVVVGHAVMSLIKADGKTKGVRCVDGTLYDADVVILSVGSWSASTFPELGIDQMCTATAQSNVMIRLSPEEAELYRACPVYLDLITGFCTFPPNEDNVIKSVQHSAGYVHSVIPHTGKTAVSTPYFATYEDGQGTRVPRDILETLRKGLSNVYPALGERSFDSTRMCWYTDSPDEDWIIGSHPSDENVMLATAGSGHAFKFLPVIGRLVTDAIQGKMDPALEAKFAVNRQSNKQRPPRHGLHTRELSLESLSTPEDLIVA</sequence>
<keyword evidence="4" id="KW-0274">FAD</keyword>
<keyword evidence="3" id="KW-0285">Flavoprotein</keyword>
<protein>
    <submittedName>
        <fullName evidence="8">FAD dependent oxidoreductase</fullName>
    </submittedName>
</protein>
<comment type="similarity">
    <text evidence="2">Belongs to the MSOX/MTOX family.</text>
</comment>
<dbReference type="STRING" id="742152.A0A2H3JR05"/>
<evidence type="ECO:0000256" key="6">
    <source>
        <dbReference type="SAM" id="Phobius"/>
    </source>
</evidence>
<evidence type="ECO:0000256" key="4">
    <source>
        <dbReference type="ARBA" id="ARBA00022827"/>
    </source>
</evidence>
<dbReference type="Proteomes" id="UP000218811">
    <property type="component" value="Unassembled WGS sequence"/>
</dbReference>
<evidence type="ECO:0000259" key="7">
    <source>
        <dbReference type="Pfam" id="PF01266"/>
    </source>
</evidence>
<dbReference type="InterPro" id="IPR036188">
    <property type="entry name" value="FAD/NAD-bd_sf"/>
</dbReference>
<evidence type="ECO:0000256" key="1">
    <source>
        <dbReference type="ARBA" id="ARBA00001974"/>
    </source>
</evidence>
<dbReference type="Gene3D" id="3.30.9.10">
    <property type="entry name" value="D-Amino Acid Oxidase, subunit A, domain 2"/>
    <property type="match status" value="1"/>
</dbReference>
<keyword evidence="5" id="KW-0560">Oxidoreductase</keyword>
<evidence type="ECO:0000256" key="2">
    <source>
        <dbReference type="ARBA" id="ARBA00010989"/>
    </source>
</evidence>
<dbReference type="GO" id="GO:0008115">
    <property type="term" value="F:sarcosine oxidase activity"/>
    <property type="evidence" value="ECO:0007669"/>
    <property type="project" value="TreeGrafter"/>
</dbReference>
<dbReference type="AlphaFoldDB" id="A0A2H3JR05"/>
<dbReference type="PANTHER" id="PTHR10961:SF46">
    <property type="entry name" value="PEROXISOMAL SARCOSINE OXIDASE"/>
    <property type="match status" value="1"/>
</dbReference>
<dbReference type="OrthoDB" id="2219495at2759"/>
<evidence type="ECO:0000313" key="8">
    <source>
        <dbReference type="EMBL" id="PCH43935.1"/>
    </source>
</evidence>
<dbReference type="EMBL" id="KB468146">
    <property type="protein sequence ID" value="PCH43935.1"/>
    <property type="molecule type" value="Genomic_DNA"/>
</dbReference>
<feature type="domain" description="FAD dependent oxidoreductase" evidence="7">
    <location>
        <begin position="9"/>
        <end position="381"/>
    </location>
</feature>